<organism evidence="2 3">
    <name type="scientific">Desmospora activa DSM 45169</name>
    <dbReference type="NCBI Taxonomy" id="1121389"/>
    <lineage>
        <taxon>Bacteria</taxon>
        <taxon>Bacillati</taxon>
        <taxon>Bacillota</taxon>
        <taxon>Bacilli</taxon>
        <taxon>Bacillales</taxon>
        <taxon>Thermoactinomycetaceae</taxon>
        <taxon>Desmospora</taxon>
    </lineage>
</organism>
<evidence type="ECO:0000256" key="1">
    <source>
        <dbReference type="SAM" id="SignalP"/>
    </source>
</evidence>
<keyword evidence="1" id="KW-0732">Signal</keyword>
<gene>
    <name evidence="2" type="ORF">C8J48_1314</name>
</gene>
<dbReference type="RefSeq" id="WP_107725488.1">
    <property type="nucleotide sequence ID" value="NZ_PZZP01000001.1"/>
</dbReference>
<reference evidence="2 3" key="1">
    <citation type="submission" date="2018-04" db="EMBL/GenBank/DDBJ databases">
        <title>Genomic Encyclopedia of Archaeal and Bacterial Type Strains, Phase II (KMG-II): from individual species to whole genera.</title>
        <authorList>
            <person name="Goeker M."/>
        </authorList>
    </citation>
    <scope>NUCLEOTIDE SEQUENCE [LARGE SCALE GENOMIC DNA]</scope>
    <source>
        <strain evidence="2 3">DSM 45169</strain>
    </source>
</reference>
<accession>A0A2T4Z9Z9</accession>
<evidence type="ECO:0000313" key="2">
    <source>
        <dbReference type="EMBL" id="PTM58726.1"/>
    </source>
</evidence>
<dbReference type="Proteomes" id="UP000241639">
    <property type="component" value="Unassembled WGS sequence"/>
</dbReference>
<feature type="chain" id="PRO_5038531539" evidence="1">
    <location>
        <begin position="23"/>
        <end position="88"/>
    </location>
</feature>
<keyword evidence="3" id="KW-1185">Reference proteome</keyword>
<proteinExistence type="predicted"/>
<sequence>MKKKIAVILLSLLLLWVTGCGLQSDDESSTNPEATDLKPTAMTKLATTPKIARLATSDEEAAVSIDLCGLLTSDEVVQFNSKKPGKRL</sequence>
<comment type="caution">
    <text evidence="2">The sequence shown here is derived from an EMBL/GenBank/DDBJ whole genome shotgun (WGS) entry which is preliminary data.</text>
</comment>
<evidence type="ECO:0000313" key="3">
    <source>
        <dbReference type="Proteomes" id="UP000241639"/>
    </source>
</evidence>
<dbReference type="PROSITE" id="PS51257">
    <property type="entry name" value="PROKAR_LIPOPROTEIN"/>
    <property type="match status" value="1"/>
</dbReference>
<name>A0A2T4Z9Z9_9BACL</name>
<dbReference type="EMBL" id="PZZP01000001">
    <property type="protein sequence ID" value="PTM58726.1"/>
    <property type="molecule type" value="Genomic_DNA"/>
</dbReference>
<protein>
    <submittedName>
        <fullName evidence="2">Uncharacterized protein</fullName>
    </submittedName>
</protein>
<dbReference type="AlphaFoldDB" id="A0A2T4Z9Z9"/>
<feature type="signal peptide" evidence="1">
    <location>
        <begin position="1"/>
        <end position="22"/>
    </location>
</feature>